<proteinExistence type="inferred from homology"/>
<accession>A0AAD6CNV3</accession>
<gene>
    <name evidence="5" type="ORF">N7494_008474</name>
</gene>
<dbReference type="InterPro" id="IPR029058">
    <property type="entry name" value="AB_hydrolase_fold"/>
</dbReference>
<name>A0AAD6CNV3_9EURO</name>
<keyword evidence="3" id="KW-0812">Transmembrane</keyword>
<evidence type="ECO:0000259" key="4">
    <source>
        <dbReference type="Pfam" id="PF08386"/>
    </source>
</evidence>
<dbReference type="InterPro" id="IPR051601">
    <property type="entry name" value="Serine_prot/Carboxylest_S33"/>
</dbReference>
<organism evidence="5 6">
    <name type="scientific">Penicillium frequentans</name>
    <dbReference type="NCBI Taxonomy" id="3151616"/>
    <lineage>
        <taxon>Eukaryota</taxon>
        <taxon>Fungi</taxon>
        <taxon>Dikarya</taxon>
        <taxon>Ascomycota</taxon>
        <taxon>Pezizomycotina</taxon>
        <taxon>Eurotiomycetes</taxon>
        <taxon>Eurotiomycetidae</taxon>
        <taxon>Eurotiales</taxon>
        <taxon>Aspergillaceae</taxon>
        <taxon>Penicillium</taxon>
    </lineage>
</organism>
<keyword evidence="3" id="KW-1133">Transmembrane helix</keyword>
<feature type="domain" description="Peptidase S33 tripeptidyl aminopeptidase-like C-terminal" evidence="4">
    <location>
        <begin position="499"/>
        <end position="601"/>
    </location>
</feature>
<comment type="caution">
    <text evidence="5">The sequence shown here is derived from an EMBL/GenBank/DDBJ whole genome shotgun (WGS) entry which is preliminary data.</text>
</comment>
<evidence type="ECO:0000256" key="3">
    <source>
        <dbReference type="SAM" id="Phobius"/>
    </source>
</evidence>
<keyword evidence="3" id="KW-0472">Membrane</keyword>
<evidence type="ECO:0000256" key="2">
    <source>
        <dbReference type="ARBA" id="ARBA00022801"/>
    </source>
</evidence>
<dbReference type="EMBL" id="JAQIZZ010000007">
    <property type="protein sequence ID" value="KAJ5531922.1"/>
    <property type="molecule type" value="Genomic_DNA"/>
</dbReference>
<dbReference type="PANTHER" id="PTHR43248">
    <property type="entry name" value="2-SUCCINYL-6-HYDROXY-2,4-CYCLOHEXADIENE-1-CARBOXYLATE SYNTHASE"/>
    <property type="match status" value="1"/>
</dbReference>
<protein>
    <recommendedName>
        <fullName evidence="4">Peptidase S33 tripeptidyl aminopeptidase-like C-terminal domain-containing protein</fullName>
    </recommendedName>
</protein>
<reference evidence="5 6" key="1">
    <citation type="journal article" date="2023" name="IMA Fungus">
        <title>Comparative genomic study of the Penicillium genus elucidates a diverse pangenome and 15 lateral gene transfer events.</title>
        <authorList>
            <person name="Petersen C."/>
            <person name="Sorensen T."/>
            <person name="Nielsen M.R."/>
            <person name="Sondergaard T.E."/>
            <person name="Sorensen J.L."/>
            <person name="Fitzpatrick D.A."/>
            <person name="Frisvad J.C."/>
            <person name="Nielsen K.L."/>
        </authorList>
    </citation>
    <scope>NUCLEOTIDE SEQUENCE [LARGE SCALE GENOMIC DNA]</scope>
    <source>
        <strain evidence="5 6">IBT 35679</strain>
    </source>
</reference>
<dbReference type="Gene3D" id="3.40.50.1820">
    <property type="entry name" value="alpha/beta hydrolase"/>
    <property type="match status" value="1"/>
</dbReference>
<keyword evidence="2" id="KW-0378">Hydrolase</keyword>
<evidence type="ECO:0000256" key="1">
    <source>
        <dbReference type="ARBA" id="ARBA00010088"/>
    </source>
</evidence>
<dbReference type="Pfam" id="PF08386">
    <property type="entry name" value="Abhydrolase_4"/>
    <property type="match status" value="1"/>
</dbReference>
<dbReference type="SUPFAM" id="SSF53474">
    <property type="entry name" value="alpha/beta-Hydrolases"/>
    <property type="match status" value="1"/>
</dbReference>
<dbReference type="GO" id="GO:0072330">
    <property type="term" value="P:monocarboxylic acid biosynthetic process"/>
    <property type="evidence" value="ECO:0007669"/>
    <property type="project" value="UniProtKB-ARBA"/>
</dbReference>
<dbReference type="PANTHER" id="PTHR43248:SF25">
    <property type="entry name" value="AB HYDROLASE-1 DOMAIN-CONTAINING PROTEIN-RELATED"/>
    <property type="match status" value="1"/>
</dbReference>
<sequence>MDFVQKGEHQPIQLSQDRSIRWIRKVLRPAATVFILALLWTLQYYRDNITGFSGHESPTDEGFKWESITPSKQLIYHPCHGEYQCARLEVPMDWNRTDGQGATVAIAMIRLPAKVLVTDVRYGGPVIVNPGGPGGSGVSLVLKEGKDIQKTVDFQTSPDNSEVQSSAKYFDVVSFDPRGVNNTTPPFSCFANPETRRMWKLQSDTEGNLDSSDASFNNLWARAIAFGETCSLHGASASELEWIGRFMNTPPVVADMVELVERHAEWREKETSRLLRNGVQVSKQKQRDIQLRNKWQRGEEKLLYWGFSYGSVLGATFAAMQPGRIHRLVVDGVCDSRDYYAGNWLKNLQDADSTLQKFFEYCHEAGPESCPLALDNLHATTAVYYDILADVASNPVAVPESMTRGPDIITYSDVHAMVIQSLYSPMALFPTMARLLADLSHRNGSSFADFKAKNLKATHEPGYNPEALSGVLCADGKDIHGIAKGEYREYWKTLRNQSQAVGDEWATVRLPCAGWHVRPNWAFDGSFVQNTSHPLLFIGNSYDPVTPIRNAVTMSSGFSDSVVLQQDSLGHCSTAAPSKCTANFVRLYFQTGELPPLGTICEVDERPFGLPGV</sequence>
<dbReference type="GO" id="GO:0017000">
    <property type="term" value="P:antibiotic biosynthetic process"/>
    <property type="evidence" value="ECO:0007669"/>
    <property type="project" value="UniProtKB-ARBA"/>
</dbReference>
<dbReference type="InterPro" id="IPR013595">
    <property type="entry name" value="Pept_S33_TAP-like_C"/>
</dbReference>
<keyword evidence="6" id="KW-1185">Reference proteome</keyword>
<evidence type="ECO:0000313" key="5">
    <source>
        <dbReference type="EMBL" id="KAJ5531922.1"/>
    </source>
</evidence>
<evidence type="ECO:0000313" key="6">
    <source>
        <dbReference type="Proteomes" id="UP001220324"/>
    </source>
</evidence>
<dbReference type="AlphaFoldDB" id="A0AAD6CNV3"/>
<feature type="transmembrane region" description="Helical" evidence="3">
    <location>
        <begin position="26"/>
        <end position="45"/>
    </location>
</feature>
<dbReference type="GO" id="GO:0016787">
    <property type="term" value="F:hydrolase activity"/>
    <property type="evidence" value="ECO:0007669"/>
    <property type="project" value="UniProtKB-KW"/>
</dbReference>
<dbReference type="Proteomes" id="UP001220324">
    <property type="component" value="Unassembled WGS sequence"/>
</dbReference>
<comment type="similarity">
    <text evidence="1">Belongs to the peptidase S33 family.</text>
</comment>